<organism evidence="10 11">
    <name type="scientific">Kalanchoe fedtschenkoi</name>
    <name type="common">Lavender scallops</name>
    <name type="synonym">South American air plant</name>
    <dbReference type="NCBI Taxonomy" id="63787"/>
    <lineage>
        <taxon>Eukaryota</taxon>
        <taxon>Viridiplantae</taxon>
        <taxon>Streptophyta</taxon>
        <taxon>Embryophyta</taxon>
        <taxon>Tracheophyta</taxon>
        <taxon>Spermatophyta</taxon>
        <taxon>Magnoliopsida</taxon>
        <taxon>eudicotyledons</taxon>
        <taxon>Gunneridae</taxon>
        <taxon>Pentapetalae</taxon>
        <taxon>Saxifragales</taxon>
        <taxon>Crassulaceae</taxon>
        <taxon>Kalanchoe</taxon>
    </lineage>
</organism>
<dbReference type="GO" id="GO:0005634">
    <property type="term" value="C:nucleus"/>
    <property type="evidence" value="ECO:0007669"/>
    <property type="project" value="UniProtKB-SubCell"/>
</dbReference>
<dbReference type="FunFam" id="1.10.10.60:FF:000218">
    <property type="entry name" value="Myb transcription factor"/>
    <property type="match status" value="1"/>
</dbReference>
<evidence type="ECO:0000259" key="8">
    <source>
        <dbReference type="PROSITE" id="PS50090"/>
    </source>
</evidence>
<evidence type="ECO:0000256" key="3">
    <source>
        <dbReference type="ARBA" id="ARBA00023015"/>
    </source>
</evidence>
<feature type="domain" description="HTH myb-type" evidence="9">
    <location>
        <begin position="12"/>
        <end position="61"/>
    </location>
</feature>
<evidence type="ECO:0000256" key="7">
    <source>
        <dbReference type="ARBA" id="ARBA00023242"/>
    </source>
</evidence>
<reference evidence="10" key="1">
    <citation type="submission" date="2021-01" db="UniProtKB">
        <authorList>
            <consortium name="EnsemblPlants"/>
        </authorList>
    </citation>
    <scope>IDENTIFICATION</scope>
</reference>
<evidence type="ECO:0000259" key="9">
    <source>
        <dbReference type="PROSITE" id="PS51294"/>
    </source>
</evidence>
<dbReference type="InterPro" id="IPR001005">
    <property type="entry name" value="SANT/Myb"/>
</dbReference>
<feature type="domain" description="Myb-like" evidence="8">
    <location>
        <begin position="62"/>
        <end position="112"/>
    </location>
</feature>
<dbReference type="PROSITE" id="PS51294">
    <property type="entry name" value="HTH_MYB"/>
    <property type="match status" value="2"/>
</dbReference>
<dbReference type="InterPro" id="IPR017930">
    <property type="entry name" value="Myb_dom"/>
</dbReference>
<keyword evidence="5" id="KW-0010">Activator</keyword>
<dbReference type="InterPro" id="IPR015495">
    <property type="entry name" value="Myb_TF_plants"/>
</dbReference>
<dbReference type="CDD" id="cd00167">
    <property type="entry name" value="SANT"/>
    <property type="match status" value="2"/>
</dbReference>
<evidence type="ECO:0000256" key="1">
    <source>
        <dbReference type="ARBA" id="ARBA00004123"/>
    </source>
</evidence>
<evidence type="ECO:0000256" key="6">
    <source>
        <dbReference type="ARBA" id="ARBA00023163"/>
    </source>
</evidence>
<proteinExistence type="predicted"/>
<dbReference type="GO" id="GO:0080090">
    <property type="term" value="P:regulation of primary metabolic process"/>
    <property type="evidence" value="ECO:0007669"/>
    <property type="project" value="UniProtKB-ARBA"/>
</dbReference>
<protein>
    <recommendedName>
        <fullName evidence="12">MYB transcription factor</fullName>
    </recommendedName>
</protein>
<evidence type="ECO:0000313" key="11">
    <source>
        <dbReference type="Proteomes" id="UP000594263"/>
    </source>
</evidence>
<evidence type="ECO:0000313" key="10">
    <source>
        <dbReference type="EnsemblPlants" id="Kaladp0868s0040.1.v1.1"/>
    </source>
</evidence>
<feature type="domain" description="Myb-like" evidence="8">
    <location>
        <begin position="9"/>
        <end position="61"/>
    </location>
</feature>
<dbReference type="Gene3D" id="1.10.10.60">
    <property type="entry name" value="Homeodomain-like"/>
    <property type="match status" value="2"/>
</dbReference>
<keyword evidence="3" id="KW-0805">Transcription regulation</keyword>
<evidence type="ECO:0000256" key="5">
    <source>
        <dbReference type="ARBA" id="ARBA00023159"/>
    </source>
</evidence>
<evidence type="ECO:0000256" key="4">
    <source>
        <dbReference type="ARBA" id="ARBA00023125"/>
    </source>
</evidence>
<keyword evidence="4" id="KW-0238">DNA-binding</keyword>
<dbReference type="Proteomes" id="UP000594263">
    <property type="component" value="Unplaced"/>
</dbReference>
<dbReference type="AlphaFoldDB" id="A0A7N0VIE3"/>
<sequence>MLAAEHDGPRGVRKGAWSEEEDALLRECIDKNGEGKWHLVPLKSGLNRCRKSCRLRWLNYLKPNIRRGKFSEDEVDLLLRLHKLLGNRWSLIAGRLPGRTANDVKNYWNTHLRKKTMLRLQAAAAAADCHRATTKVIRPRPRTFSKTLLVQRMRSSQQQQQAAPAAGLLLQHTTTSTTAVSKLEGHHDNNANPDAAGEQIQWWKSLLDDQLSDGQEVAAAAALASESRSDHVSYEIWAAEDQSGDRPEETGLMTGEVAFDIELWDFLADDEAQATSNLLQGPSS</sequence>
<dbReference type="PANTHER" id="PTHR47999">
    <property type="entry name" value="TRANSCRIPTION FACTOR MYB8-RELATED-RELATED"/>
    <property type="match status" value="1"/>
</dbReference>
<feature type="domain" description="HTH myb-type" evidence="9">
    <location>
        <begin position="62"/>
        <end position="116"/>
    </location>
</feature>
<dbReference type="Gramene" id="Kaladp0868s0040.1.v1.1">
    <property type="protein sequence ID" value="Kaladp0868s0040.1.v1.1"/>
    <property type="gene ID" value="Kaladp0868s0040.v1.1"/>
</dbReference>
<keyword evidence="11" id="KW-1185">Reference proteome</keyword>
<evidence type="ECO:0000256" key="2">
    <source>
        <dbReference type="ARBA" id="ARBA00022737"/>
    </source>
</evidence>
<keyword evidence="7" id="KW-0539">Nucleus</keyword>
<dbReference type="PANTHER" id="PTHR47999:SF24">
    <property type="entry name" value="TRANSCRIPTION FACTOR MYB90"/>
    <property type="match status" value="1"/>
</dbReference>
<dbReference type="Pfam" id="PF00249">
    <property type="entry name" value="Myb_DNA-binding"/>
    <property type="match status" value="2"/>
</dbReference>
<dbReference type="InterPro" id="IPR009057">
    <property type="entry name" value="Homeodomain-like_sf"/>
</dbReference>
<dbReference type="EnsemblPlants" id="Kaladp0868s0040.1.v1.1">
    <property type="protein sequence ID" value="Kaladp0868s0040.1.v1.1"/>
    <property type="gene ID" value="Kaladp0868s0040.v1.1"/>
</dbReference>
<keyword evidence="6" id="KW-0804">Transcription</keyword>
<evidence type="ECO:0008006" key="12">
    <source>
        <dbReference type="Google" id="ProtNLM"/>
    </source>
</evidence>
<dbReference type="GO" id="GO:0003677">
    <property type="term" value="F:DNA binding"/>
    <property type="evidence" value="ECO:0007669"/>
    <property type="project" value="UniProtKB-KW"/>
</dbReference>
<dbReference type="SMART" id="SM00717">
    <property type="entry name" value="SANT"/>
    <property type="match status" value="2"/>
</dbReference>
<keyword evidence="2" id="KW-0677">Repeat</keyword>
<comment type="subcellular location">
    <subcellularLocation>
        <location evidence="1">Nucleus</location>
    </subcellularLocation>
</comment>
<name>A0A7N0VIE3_KALFE</name>
<dbReference type="SUPFAM" id="SSF46689">
    <property type="entry name" value="Homeodomain-like"/>
    <property type="match status" value="1"/>
</dbReference>
<dbReference type="PROSITE" id="PS50090">
    <property type="entry name" value="MYB_LIKE"/>
    <property type="match status" value="2"/>
</dbReference>
<accession>A0A7N0VIE3</accession>